<feature type="non-terminal residue" evidence="9">
    <location>
        <position position="1"/>
    </location>
</feature>
<dbReference type="PRINTS" id="PR00724">
    <property type="entry name" value="CRBOXYPTASEC"/>
</dbReference>
<dbReference type="EC" id="3.4.16.-" evidence="7"/>
<dbReference type="PROSITE" id="PS00560">
    <property type="entry name" value="CARBOXYPEPT_SER_HIS"/>
    <property type="match status" value="1"/>
</dbReference>
<accession>A0ABN8IUA9</accession>
<evidence type="ECO:0000256" key="2">
    <source>
        <dbReference type="ARBA" id="ARBA00022645"/>
    </source>
</evidence>
<evidence type="ECO:0000256" key="1">
    <source>
        <dbReference type="ARBA" id="ARBA00009431"/>
    </source>
</evidence>
<dbReference type="InterPro" id="IPR001563">
    <property type="entry name" value="Peptidase_S10"/>
</dbReference>
<dbReference type="InterPro" id="IPR018202">
    <property type="entry name" value="Ser_caboxypep_ser_AS"/>
</dbReference>
<organism evidence="9 10">
    <name type="scientific">Iphiclides podalirius</name>
    <name type="common">scarce swallowtail</name>
    <dbReference type="NCBI Taxonomy" id="110791"/>
    <lineage>
        <taxon>Eukaryota</taxon>
        <taxon>Metazoa</taxon>
        <taxon>Ecdysozoa</taxon>
        <taxon>Arthropoda</taxon>
        <taxon>Hexapoda</taxon>
        <taxon>Insecta</taxon>
        <taxon>Pterygota</taxon>
        <taxon>Neoptera</taxon>
        <taxon>Endopterygota</taxon>
        <taxon>Lepidoptera</taxon>
        <taxon>Glossata</taxon>
        <taxon>Ditrysia</taxon>
        <taxon>Papilionoidea</taxon>
        <taxon>Papilionidae</taxon>
        <taxon>Papilioninae</taxon>
        <taxon>Iphiclides</taxon>
    </lineage>
</organism>
<evidence type="ECO:0000256" key="5">
    <source>
        <dbReference type="ARBA" id="ARBA00022801"/>
    </source>
</evidence>
<dbReference type="InterPro" id="IPR033124">
    <property type="entry name" value="Ser_caboxypep_his_AS"/>
</dbReference>
<evidence type="ECO:0000256" key="7">
    <source>
        <dbReference type="RuleBase" id="RU361156"/>
    </source>
</evidence>
<sequence length="515" mass="57286">MAFIKLLVTISLICIELAVAVTPALILTPYIEANKTEAARNLSTVDPSLFLNVTSYSGFLTVDESHGSNLFFWYFPSNNTERNRRPWIIWLQGGPGASSLAGLFDEIGPFEYNKDMGLKRREFSWYQEYSIVFIDNPVGAGFSFTNSKEGFARNMSMYSDHLYKAVVQLVGLFPELREAPLYVAGESYAGHYIPAFGQKTLEEIAKTTTGRFPYILKGLIMGNPILDRESVMNYTSVFYNWGLIDAQGAMAAAQLQEQFIQAIRSGNSSAAVVLRDDLLNKLQDIASQPEIYNALSDYGDFEGFKEYVKLDAVREALHVGNIQFTFRNSTVHTCLVEDFLARMSPIMTSVLEHFKVLVYCGQLDLTAACVPSGEWRRRSWRWAGRGRFLAAPRLPWYYGGRVAGYVKSGGGFTEALVRGAGHLAPIDKPGQVLQLVSYFIRGLDLPSPPNYEAEAPPAYAPVAPHRYDTALAVSVGFNVALALVAALLAVYAVRWRRRAADFFYSPVDDGVLTMT</sequence>
<keyword evidence="5 7" id="KW-0378">Hydrolase</keyword>
<keyword evidence="10" id="KW-1185">Reference proteome</keyword>
<keyword evidence="4 7" id="KW-0732">Signal</keyword>
<dbReference type="Pfam" id="PF00450">
    <property type="entry name" value="Peptidase_S10"/>
    <property type="match status" value="1"/>
</dbReference>
<evidence type="ECO:0000256" key="4">
    <source>
        <dbReference type="ARBA" id="ARBA00022729"/>
    </source>
</evidence>
<dbReference type="PANTHER" id="PTHR11802">
    <property type="entry name" value="SERINE PROTEASE FAMILY S10 SERINE CARBOXYPEPTIDASE"/>
    <property type="match status" value="1"/>
</dbReference>
<dbReference type="InterPro" id="IPR029058">
    <property type="entry name" value="AB_hydrolase_fold"/>
</dbReference>
<keyword evidence="8" id="KW-0472">Membrane</keyword>
<keyword evidence="8" id="KW-0812">Transmembrane</keyword>
<evidence type="ECO:0000313" key="10">
    <source>
        <dbReference type="Proteomes" id="UP000837857"/>
    </source>
</evidence>
<evidence type="ECO:0000313" key="9">
    <source>
        <dbReference type="EMBL" id="CAH2067361.1"/>
    </source>
</evidence>
<proteinExistence type="inferred from homology"/>
<reference evidence="9" key="1">
    <citation type="submission" date="2022-03" db="EMBL/GenBank/DDBJ databases">
        <authorList>
            <person name="Martin H S."/>
        </authorList>
    </citation>
    <scope>NUCLEOTIDE SEQUENCE</scope>
</reference>
<protein>
    <recommendedName>
        <fullName evidence="7">Carboxypeptidase</fullName>
        <ecNumber evidence="7">3.4.16.-</ecNumber>
    </recommendedName>
</protein>
<dbReference type="Proteomes" id="UP000837857">
    <property type="component" value="Chromosome 4"/>
</dbReference>
<dbReference type="EMBL" id="OW152816">
    <property type="protein sequence ID" value="CAH2067361.1"/>
    <property type="molecule type" value="Genomic_DNA"/>
</dbReference>
<gene>
    <name evidence="9" type="ORF">IPOD504_LOCUS13841</name>
</gene>
<dbReference type="Gene3D" id="3.40.50.1820">
    <property type="entry name" value="alpha/beta hydrolase"/>
    <property type="match status" value="1"/>
</dbReference>
<keyword evidence="6" id="KW-0325">Glycoprotein</keyword>
<dbReference type="PANTHER" id="PTHR11802:SF472">
    <property type="entry name" value="SERINE CARBOXYPEPTIDASE CPVL-RELATED"/>
    <property type="match status" value="1"/>
</dbReference>
<name>A0ABN8IUA9_9NEOP</name>
<feature type="chain" id="PRO_5044970068" description="Carboxypeptidase" evidence="7">
    <location>
        <begin position="21"/>
        <end position="515"/>
    </location>
</feature>
<evidence type="ECO:0000256" key="8">
    <source>
        <dbReference type="SAM" id="Phobius"/>
    </source>
</evidence>
<evidence type="ECO:0000256" key="3">
    <source>
        <dbReference type="ARBA" id="ARBA00022670"/>
    </source>
</evidence>
<keyword evidence="2 7" id="KW-0121">Carboxypeptidase</keyword>
<feature type="signal peptide" evidence="7">
    <location>
        <begin position="1"/>
        <end position="20"/>
    </location>
</feature>
<feature type="transmembrane region" description="Helical" evidence="8">
    <location>
        <begin position="471"/>
        <end position="493"/>
    </location>
</feature>
<evidence type="ECO:0000256" key="6">
    <source>
        <dbReference type="ARBA" id="ARBA00023180"/>
    </source>
</evidence>
<dbReference type="SUPFAM" id="SSF53474">
    <property type="entry name" value="alpha/beta-Hydrolases"/>
    <property type="match status" value="1"/>
</dbReference>
<keyword evidence="3 7" id="KW-0645">Protease</keyword>
<comment type="similarity">
    <text evidence="1 7">Belongs to the peptidase S10 family.</text>
</comment>
<dbReference type="PROSITE" id="PS00131">
    <property type="entry name" value="CARBOXYPEPT_SER_SER"/>
    <property type="match status" value="1"/>
</dbReference>
<keyword evidence="8" id="KW-1133">Transmembrane helix</keyword>